<dbReference type="EMBL" id="JADKNH010000021">
    <property type="protein sequence ID" value="MBF4695805.1"/>
    <property type="molecule type" value="Genomic_DNA"/>
</dbReference>
<name>A0ABS0A0Y8_9FIRM</name>
<reference evidence="2 3" key="1">
    <citation type="submission" date="2020-11" db="EMBL/GenBank/DDBJ databases">
        <title>Fusibacter basophilias sp. nov.</title>
        <authorList>
            <person name="Qiu D."/>
        </authorList>
    </citation>
    <scope>NUCLEOTIDE SEQUENCE [LARGE SCALE GENOMIC DNA]</scope>
    <source>
        <strain evidence="2 3">Q10-2</strain>
    </source>
</reference>
<evidence type="ECO:0000313" key="3">
    <source>
        <dbReference type="Proteomes" id="UP000614200"/>
    </source>
</evidence>
<dbReference type="SUPFAM" id="SSF51905">
    <property type="entry name" value="FAD/NAD(P)-binding domain"/>
    <property type="match status" value="1"/>
</dbReference>
<keyword evidence="3" id="KW-1185">Reference proteome</keyword>
<dbReference type="InterPro" id="IPR028348">
    <property type="entry name" value="FAD-binding_protein"/>
</dbReference>
<sequence>MIRVNEVKFRLDEAFDDANIIKKIEHKLKLKPNELVDFKVIRESIDARKEIIFSYTIDVETTVEKRLIEKGYTKAPENYKPAYEAVRLNELPQTSRPVVIGFGPAGIFAALVLSRAGLKPIVIEQGEAVEARTKSVNAFWNNGTLNPFSNVQFGEGGAGTFSDGKLTTRIKDNRIEFVIDTLIEAGAPDEIRYKNKPHIGTDHLKNVVKNIREEILKLGGEILFSHLAEKLILEAQDIKGVVVRNLKLATDRTIETEHVVLAIGHSARAFFKHLSDMNVQMEAKPFAVGVRIEHPQILINASQYGTAHTNKRLGSADYKLTHKSSNGRNVYSFCMCPGGTVVGSASEENGLVVNGMSEFSRSEYNANSALLVNIDPVDYGADPDQYSDVLKGIEWQRALEARAFKCGGMNYNAPVMTVGAFLGERQSETDFIQQNRKYYSALGVSYEEAFDHMSATYQPGTQMSNFDEIFPTYITEALKDAILSFGNKIKGFNDPRAILTAVESRSSSPVRVLRNSVSLQSVNINGLYPCGEGAGYAGGITSSCVDGIKVAEKIMISKQS</sequence>
<feature type="domain" description="FAD-dependent protein C-terminal" evidence="1">
    <location>
        <begin position="285"/>
        <end position="506"/>
    </location>
</feature>
<evidence type="ECO:0000259" key="1">
    <source>
        <dbReference type="Pfam" id="PF21688"/>
    </source>
</evidence>
<gene>
    <name evidence="2" type="ORF">ISU02_22130</name>
</gene>
<dbReference type="PANTHER" id="PTHR42842">
    <property type="entry name" value="FAD/NAD(P)-BINDING OXIDOREDUCTASE"/>
    <property type="match status" value="1"/>
</dbReference>
<dbReference type="Gene3D" id="3.50.50.60">
    <property type="entry name" value="FAD/NAD(P)-binding domain"/>
    <property type="match status" value="2"/>
</dbReference>
<organism evidence="2 3">
    <name type="scientific">Fusibacter ferrireducens</name>
    <dbReference type="NCBI Taxonomy" id="2785058"/>
    <lineage>
        <taxon>Bacteria</taxon>
        <taxon>Bacillati</taxon>
        <taxon>Bacillota</taxon>
        <taxon>Clostridia</taxon>
        <taxon>Eubacteriales</taxon>
        <taxon>Eubacteriales Family XII. Incertae Sedis</taxon>
        <taxon>Fusibacter</taxon>
    </lineage>
</organism>
<dbReference type="Gene3D" id="3.30.70.2700">
    <property type="match status" value="1"/>
</dbReference>
<dbReference type="Pfam" id="PF21688">
    <property type="entry name" value="FAD-depend_C"/>
    <property type="match status" value="1"/>
</dbReference>
<proteinExistence type="predicted"/>
<accession>A0ABS0A0Y8</accession>
<comment type="caution">
    <text evidence="2">The sequence shown here is derived from an EMBL/GenBank/DDBJ whole genome shotgun (WGS) entry which is preliminary data.</text>
</comment>
<dbReference type="Proteomes" id="UP000614200">
    <property type="component" value="Unassembled WGS sequence"/>
</dbReference>
<dbReference type="InterPro" id="IPR036188">
    <property type="entry name" value="FAD/NAD-bd_sf"/>
</dbReference>
<dbReference type="PIRSF" id="PIRSF038984">
    <property type="entry name" value="FAD_binding_protein"/>
    <property type="match status" value="1"/>
</dbReference>
<dbReference type="RefSeq" id="WP_194704045.1">
    <property type="nucleotide sequence ID" value="NZ_JADKNH010000021.1"/>
</dbReference>
<dbReference type="PANTHER" id="PTHR42842:SF3">
    <property type="entry name" value="FAD_NAD(P)-BINDING OXIDOREDUCTASE FAMILY PROTEIN"/>
    <property type="match status" value="1"/>
</dbReference>
<dbReference type="InterPro" id="IPR049516">
    <property type="entry name" value="FAD-depend_C"/>
</dbReference>
<evidence type="ECO:0000313" key="2">
    <source>
        <dbReference type="EMBL" id="MBF4695805.1"/>
    </source>
</evidence>
<protein>
    <submittedName>
        <fullName evidence="2">FAD-binding protein</fullName>
    </submittedName>
</protein>